<accession>A0ABD3RGS6</accession>
<sequence length="630" mass="73158">MALKFFHKGDKIEVGKGLSADAVIWYPATVIRSSSTQLHVKYETLIEKETDIVTVDVVRPAQPPELHRYFKVGEEVEGFCKDKKGWRKGRVVDILENSQYAVSFEGGEYGDIMEVENWRLRTVRLWDGGGGEWVPPFCLQQIPQKPSEAKVKSRGLILKIKCSGKSSQAKFTEGMLVEVKSDEDGFRGSWFTAVIVEPLRNNKFLVEYRTLRTEDKTEFLREEVDISCIRPSPPIIQRIQPFDYLQRVDAWYNDGWWEGHIVDVINGWKYMIHFINSDKMVFEHCKLRPHQDWIDSKWCMASKVNLNDENLKCNDVTLKRKYSASASEPTFRDGMMVEVKSDEEGYQGSWYSAVILSSLGSDVFLVEYQTLLTDDESEQLREKALASNIRPSPPKLVRIERFKKLEEVDAWYNDGWWVGIVSKVLDGLKYGVYFWISNEELIFEHYNLRPRQEWIAGKWIVALREKPKSAVKTRLVNCKEKNGGLGLGPIFTNGMYVEVKSDEEGYIGSWYPATIVKPLENKKYLVEYQTLTTEDETELHKEEADSICIRPCPPLVQRNDEYKPFEEVDAWYNDGWWVGKISKVLHYKTYTVYFNYTNEVGEFNHSDLRPHQDWINGHWVLAKMGGKSRS</sequence>
<dbReference type="CDD" id="cd20405">
    <property type="entry name" value="Tudor_Agenet_AtDUF_rpt1_3"/>
    <property type="match status" value="3"/>
</dbReference>
<feature type="domain" description="Agenet" evidence="1">
    <location>
        <begin position="169"/>
        <end position="237"/>
    </location>
</feature>
<dbReference type="InterPro" id="IPR014002">
    <property type="entry name" value="Agenet_dom_plant"/>
</dbReference>
<dbReference type="Pfam" id="PF05641">
    <property type="entry name" value="Agenet"/>
    <property type="match status" value="3"/>
</dbReference>
<feature type="domain" description="Agenet" evidence="1">
    <location>
        <begin position="4"/>
        <end position="66"/>
    </location>
</feature>
<evidence type="ECO:0000259" key="1">
    <source>
        <dbReference type="SMART" id="SM00743"/>
    </source>
</evidence>
<protein>
    <recommendedName>
        <fullName evidence="1">Agenet domain-containing protein</fullName>
    </recommendedName>
</protein>
<feature type="domain" description="Agenet" evidence="1">
    <location>
        <begin position="560"/>
        <end position="616"/>
    </location>
</feature>
<dbReference type="EMBL" id="JBJXBP010000008">
    <property type="protein sequence ID" value="KAL3812247.1"/>
    <property type="molecule type" value="Genomic_DNA"/>
</dbReference>
<gene>
    <name evidence="2" type="ORF">ACJIZ3_013515</name>
</gene>
<feature type="domain" description="Agenet" evidence="1">
    <location>
        <begin position="68"/>
        <end position="128"/>
    </location>
</feature>
<dbReference type="Proteomes" id="UP001634393">
    <property type="component" value="Unassembled WGS sequence"/>
</dbReference>
<name>A0ABD3RGS6_9LAMI</name>
<feature type="domain" description="Agenet" evidence="1">
    <location>
        <begin position="329"/>
        <end position="397"/>
    </location>
</feature>
<dbReference type="CDD" id="cd20406">
    <property type="entry name" value="Tudor_Agenet_AtDUF_rpt2_4"/>
    <property type="match status" value="3"/>
</dbReference>
<dbReference type="Gene3D" id="2.30.30.140">
    <property type="match status" value="4"/>
</dbReference>
<dbReference type="PANTHER" id="PTHR31917:SF147">
    <property type="entry name" value="AGENET DOMAIN-CONTAINING PROTEIN"/>
    <property type="match status" value="1"/>
</dbReference>
<dbReference type="SMART" id="SM00743">
    <property type="entry name" value="Agenet"/>
    <property type="match status" value="8"/>
</dbReference>
<feature type="domain" description="Agenet" evidence="1">
    <location>
        <begin position="240"/>
        <end position="295"/>
    </location>
</feature>
<proteinExistence type="predicted"/>
<reference evidence="2 3" key="1">
    <citation type="submission" date="2024-12" db="EMBL/GenBank/DDBJ databases">
        <title>The unique morphological basis and parallel evolutionary history of personate flowers in Penstemon.</title>
        <authorList>
            <person name="Depatie T.H."/>
            <person name="Wessinger C.A."/>
        </authorList>
    </citation>
    <scope>NUCLEOTIDE SEQUENCE [LARGE SCALE GENOMIC DNA]</scope>
    <source>
        <strain evidence="2">WTNN_2</strain>
        <tissue evidence="2">Leaf</tissue>
    </source>
</reference>
<feature type="domain" description="Agenet" evidence="1">
    <location>
        <begin position="400"/>
        <end position="456"/>
    </location>
</feature>
<organism evidence="2 3">
    <name type="scientific">Penstemon smallii</name>
    <dbReference type="NCBI Taxonomy" id="265156"/>
    <lineage>
        <taxon>Eukaryota</taxon>
        <taxon>Viridiplantae</taxon>
        <taxon>Streptophyta</taxon>
        <taxon>Embryophyta</taxon>
        <taxon>Tracheophyta</taxon>
        <taxon>Spermatophyta</taxon>
        <taxon>Magnoliopsida</taxon>
        <taxon>eudicotyledons</taxon>
        <taxon>Gunneridae</taxon>
        <taxon>Pentapetalae</taxon>
        <taxon>asterids</taxon>
        <taxon>lamiids</taxon>
        <taxon>Lamiales</taxon>
        <taxon>Plantaginaceae</taxon>
        <taxon>Cheloneae</taxon>
        <taxon>Penstemon</taxon>
    </lineage>
</organism>
<evidence type="ECO:0000313" key="3">
    <source>
        <dbReference type="Proteomes" id="UP001634393"/>
    </source>
</evidence>
<feature type="domain" description="Agenet" evidence="1">
    <location>
        <begin position="489"/>
        <end position="557"/>
    </location>
</feature>
<comment type="caution">
    <text evidence="2">The sequence shown here is derived from an EMBL/GenBank/DDBJ whole genome shotgun (WGS) entry which is preliminary data.</text>
</comment>
<dbReference type="PANTHER" id="PTHR31917">
    <property type="entry name" value="AGENET DOMAIN-CONTAINING PROTEIN-RELATED"/>
    <property type="match status" value="1"/>
</dbReference>
<keyword evidence="3" id="KW-1185">Reference proteome</keyword>
<dbReference type="AlphaFoldDB" id="A0ABD3RGS6"/>
<evidence type="ECO:0000313" key="2">
    <source>
        <dbReference type="EMBL" id="KAL3812247.1"/>
    </source>
</evidence>
<dbReference type="InterPro" id="IPR008395">
    <property type="entry name" value="Agenet-like_dom"/>
</dbReference>